<dbReference type="PANTHER" id="PTHR47505:SF1">
    <property type="entry name" value="DNA UTILIZATION PROTEIN YHGH"/>
    <property type="match status" value="1"/>
</dbReference>
<comment type="similarity">
    <text evidence="1">Belongs to the ComF/GntX family.</text>
</comment>
<organism evidence="3 4">
    <name type="scientific">Intestinibaculum porci</name>
    <dbReference type="NCBI Taxonomy" id="2487118"/>
    <lineage>
        <taxon>Bacteria</taxon>
        <taxon>Bacillati</taxon>
        <taxon>Bacillota</taxon>
        <taxon>Erysipelotrichia</taxon>
        <taxon>Erysipelotrichales</taxon>
        <taxon>Erysipelotrichaceae</taxon>
        <taxon>Intestinibaculum</taxon>
    </lineage>
</organism>
<dbReference type="FunCoup" id="A0A3G9J4C6">
    <property type="interactions" value="143"/>
</dbReference>
<dbReference type="AlphaFoldDB" id="A0A3G9J4C6"/>
<evidence type="ECO:0000313" key="4">
    <source>
        <dbReference type="Proteomes" id="UP000268059"/>
    </source>
</evidence>
<dbReference type="KEGG" id="ebm:SG0102_05400"/>
<dbReference type="Proteomes" id="UP000268059">
    <property type="component" value="Chromosome"/>
</dbReference>
<name>A0A3G9J4C6_9FIRM</name>
<dbReference type="SUPFAM" id="SSF53271">
    <property type="entry name" value="PRTase-like"/>
    <property type="match status" value="1"/>
</dbReference>
<sequence>MYFHNQKIKSDGCLICHQNLGLETTLSYFLQKRKICSDCFHSFARLDLHTHLDAYPLTILYYYNDFFKTLLFRYKGQYDYALKDAFLEGYQSALQARYRDYLVVIVPSDQGSNEKRKFIPNLAIAQSFSAQVIMPIMKTKPYKQSDQPFAARDQVASVLALKEALPAHQKLLLFDDVITSGATLRACTKLLCDSHPQCLELLVLASHSPDNFQP</sequence>
<feature type="domain" description="Phosphoribosyltransferase" evidence="2">
    <location>
        <begin position="124"/>
        <end position="207"/>
    </location>
</feature>
<gene>
    <name evidence="3" type="primary">comFC</name>
    <name evidence="3" type="ORF">SG0102_05400</name>
</gene>
<dbReference type="Gene3D" id="3.40.50.2020">
    <property type="match status" value="1"/>
</dbReference>
<dbReference type="EMBL" id="AP019309">
    <property type="protein sequence ID" value="BBH25606.1"/>
    <property type="molecule type" value="Genomic_DNA"/>
</dbReference>
<evidence type="ECO:0000259" key="2">
    <source>
        <dbReference type="Pfam" id="PF00156"/>
    </source>
</evidence>
<keyword evidence="4" id="KW-1185">Reference proteome</keyword>
<dbReference type="InterPro" id="IPR000836">
    <property type="entry name" value="PRTase_dom"/>
</dbReference>
<dbReference type="InParanoid" id="A0A3G9J4C6"/>
<dbReference type="GO" id="GO:0016757">
    <property type="term" value="F:glycosyltransferase activity"/>
    <property type="evidence" value="ECO:0007669"/>
    <property type="project" value="UniProtKB-KW"/>
</dbReference>
<reference evidence="3 4" key="1">
    <citation type="submission" date="2018-11" db="EMBL/GenBank/DDBJ databases">
        <title>Novel Erysipelotrichaceae bacterium isolated from small intestine of a swine.</title>
        <authorList>
            <person name="Kim J.S."/>
            <person name="Choe H."/>
            <person name="Lee Y.R."/>
            <person name="Kim K.M."/>
            <person name="Park D.S."/>
        </authorList>
    </citation>
    <scope>NUCLEOTIDE SEQUENCE [LARGE SCALE GENOMIC DNA]</scope>
    <source>
        <strain evidence="3 4">SG0102</strain>
    </source>
</reference>
<protein>
    <submittedName>
        <fullName evidence="3">Amidophosphoribosyltransferase</fullName>
    </submittedName>
</protein>
<dbReference type="RefSeq" id="WP_125118539.1">
    <property type="nucleotide sequence ID" value="NZ_AP019309.1"/>
</dbReference>
<accession>A0A3G9J4C6</accession>
<dbReference type="OrthoDB" id="9779910at2"/>
<proteinExistence type="inferred from homology"/>
<dbReference type="InterPro" id="IPR029057">
    <property type="entry name" value="PRTase-like"/>
</dbReference>
<dbReference type="PANTHER" id="PTHR47505">
    <property type="entry name" value="DNA UTILIZATION PROTEIN YHGH"/>
    <property type="match status" value="1"/>
</dbReference>
<evidence type="ECO:0000313" key="3">
    <source>
        <dbReference type="EMBL" id="BBH25606.1"/>
    </source>
</evidence>
<keyword evidence="3" id="KW-0808">Transferase</keyword>
<dbReference type="CDD" id="cd06223">
    <property type="entry name" value="PRTases_typeI"/>
    <property type="match status" value="1"/>
</dbReference>
<dbReference type="Pfam" id="PF00156">
    <property type="entry name" value="Pribosyltran"/>
    <property type="match status" value="1"/>
</dbReference>
<dbReference type="InterPro" id="IPR051910">
    <property type="entry name" value="ComF/GntX_DNA_util-trans"/>
</dbReference>
<evidence type="ECO:0000256" key="1">
    <source>
        <dbReference type="ARBA" id="ARBA00008007"/>
    </source>
</evidence>
<keyword evidence="3" id="KW-0328">Glycosyltransferase</keyword>